<evidence type="ECO:0000313" key="3">
    <source>
        <dbReference type="Proteomes" id="UP000324222"/>
    </source>
</evidence>
<reference evidence="2 3" key="1">
    <citation type="submission" date="2019-05" db="EMBL/GenBank/DDBJ databases">
        <title>Another draft genome of Portunus trituberculatus and its Hox gene families provides insights of decapod evolution.</title>
        <authorList>
            <person name="Jeong J.-H."/>
            <person name="Song I."/>
            <person name="Kim S."/>
            <person name="Choi T."/>
            <person name="Kim D."/>
            <person name="Ryu S."/>
            <person name="Kim W."/>
        </authorList>
    </citation>
    <scope>NUCLEOTIDE SEQUENCE [LARGE SCALE GENOMIC DNA]</scope>
    <source>
        <tissue evidence="2">Muscle</tissue>
    </source>
</reference>
<feature type="region of interest" description="Disordered" evidence="1">
    <location>
        <begin position="1"/>
        <end position="30"/>
    </location>
</feature>
<organism evidence="2 3">
    <name type="scientific">Portunus trituberculatus</name>
    <name type="common">Swimming crab</name>
    <name type="synonym">Neptunus trituberculatus</name>
    <dbReference type="NCBI Taxonomy" id="210409"/>
    <lineage>
        <taxon>Eukaryota</taxon>
        <taxon>Metazoa</taxon>
        <taxon>Ecdysozoa</taxon>
        <taxon>Arthropoda</taxon>
        <taxon>Crustacea</taxon>
        <taxon>Multicrustacea</taxon>
        <taxon>Malacostraca</taxon>
        <taxon>Eumalacostraca</taxon>
        <taxon>Eucarida</taxon>
        <taxon>Decapoda</taxon>
        <taxon>Pleocyemata</taxon>
        <taxon>Brachyura</taxon>
        <taxon>Eubrachyura</taxon>
        <taxon>Portunoidea</taxon>
        <taxon>Portunidae</taxon>
        <taxon>Portuninae</taxon>
        <taxon>Portunus</taxon>
    </lineage>
</organism>
<sequence length="50" mass="5825">MEFTPKELLRLLSSTQRRNTPPPPTPDKYRCVVDSVPIKKHHQAGRRREG</sequence>
<dbReference type="EMBL" id="VSRR010130897">
    <property type="protein sequence ID" value="MPD02318.1"/>
    <property type="molecule type" value="Genomic_DNA"/>
</dbReference>
<accession>A0A5B7KAR1</accession>
<gene>
    <name evidence="2" type="ORF">E2C01_097895</name>
</gene>
<dbReference type="Proteomes" id="UP000324222">
    <property type="component" value="Unassembled WGS sequence"/>
</dbReference>
<comment type="caution">
    <text evidence="2">The sequence shown here is derived from an EMBL/GenBank/DDBJ whole genome shotgun (WGS) entry which is preliminary data.</text>
</comment>
<evidence type="ECO:0000313" key="2">
    <source>
        <dbReference type="EMBL" id="MPD02318.1"/>
    </source>
</evidence>
<name>A0A5B7KAR1_PORTR</name>
<dbReference type="AlphaFoldDB" id="A0A5B7KAR1"/>
<protein>
    <submittedName>
        <fullName evidence="2">Uncharacterized protein</fullName>
    </submittedName>
</protein>
<keyword evidence="3" id="KW-1185">Reference proteome</keyword>
<proteinExistence type="predicted"/>
<evidence type="ECO:0000256" key="1">
    <source>
        <dbReference type="SAM" id="MobiDB-lite"/>
    </source>
</evidence>